<evidence type="ECO:0008006" key="5">
    <source>
        <dbReference type="Google" id="ProtNLM"/>
    </source>
</evidence>
<comment type="caution">
    <text evidence="3">The sequence shown here is derived from an EMBL/GenBank/DDBJ whole genome shotgun (WGS) entry which is preliminary data.</text>
</comment>
<keyword evidence="2" id="KW-0732">Signal</keyword>
<evidence type="ECO:0000313" key="3">
    <source>
        <dbReference type="EMBL" id="KAA6384784.1"/>
    </source>
</evidence>
<proteinExistence type="predicted"/>
<keyword evidence="1" id="KW-0472">Membrane</keyword>
<keyword evidence="1" id="KW-0812">Transmembrane</keyword>
<dbReference type="AlphaFoldDB" id="A0A5J4VQC8"/>
<feature type="chain" id="PRO_5023806147" description="EGF-like domain-containing protein" evidence="2">
    <location>
        <begin position="17"/>
        <end position="505"/>
    </location>
</feature>
<sequence length="505" mass="56162">MILLLLSSQFFFDASATITELKDLTFTSHLDDITVSGELNEFIITNCTFRGINYGDNVVAFKAKIISTSKSKLTIITVHQLILVQDQKEMMNKLMKGNVHVLKDIIHLVVFAKIQMILIASVLLIMNSFAHVVGVIMIYIVGDSSSYQSLTMIHCNFKGLVIVNDCTFKDANSYWSPIEITNCSSISVKNSKFERLQSSQGSAGALNIDRYLTNIEITGNIFEESQIKIDNNIINSCKGNWTGGISIKAEQYFKSKFEGSISNQPETVYYRISDITFGWISLNQGIKTCTGGSNQEPTPKGCICQLSQSEQECACQENDLRQSCICLIVGDNRPHCIGITIQCNQATSEQLIDASTDICECYEVGDPRDQCSNKTCDDPSSDLIDIPISLCECDDDDDPRRGITCAVTTQCTSNSVSPKCLCTSEHQSPGCICTQSFHPQQCECDNSLNALFSYNICLSTKTCSGSEDYDEYIYERQCTCGEGHHPFDCLWSRYYWGTNIDSLES</sequence>
<name>A0A5J4VQC8_9EUKA</name>
<protein>
    <recommendedName>
        <fullName evidence="5">EGF-like domain-containing protein</fullName>
    </recommendedName>
</protein>
<keyword evidence="1" id="KW-1133">Transmembrane helix</keyword>
<organism evidence="3 4">
    <name type="scientific">Streblomastix strix</name>
    <dbReference type="NCBI Taxonomy" id="222440"/>
    <lineage>
        <taxon>Eukaryota</taxon>
        <taxon>Metamonada</taxon>
        <taxon>Preaxostyla</taxon>
        <taxon>Oxymonadida</taxon>
        <taxon>Streblomastigidae</taxon>
        <taxon>Streblomastix</taxon>
    </lineage>
</organism>
<dbReference type="EMBL" id="SNRW01005581">
    <property type="protein sequence ID" value="KAA6384784.1"/>
    <property type="molecule type" value="Genomic_DNA"/>
</dbReference>
<evidence type="ECO:0000256" key="1">
    <source>
        <dbReference type="SAM" id="Phobius"/>
    </source>
</evidence>
<gene>
    <name evidence="3" type="ORF">EZS28_019689</name>
</gene>
<evidence type="ECO:0000313" key="4">
    <source>
        <dbReference type="Proteomes" id="UP000324800"/>
    </source>
</evidence>
<dbReference type="Proteomes" id="UP000324800">
    <property type="component" value="Unassembled WGS sequence"/>
</dbReference>
<evidence type="ECO:0000256" key="2">
    <source>
        <dbReference type="SAM" id="SignalP"/>
    </source>
</evidence>
<feature type="signal peptide" evidence="2">
    <location>
        <begin position="1"/>
        <end position="16"/>
    </location>
</feature>
<reference evidence="3 4" key="1">
    <citation type="submission" date="2019-03" db="EMBL/GenBank/DDBJ databases">
        <title>Single cell metagenomics reveals metabolic interactions within the superorganism composed of flagellate Streblomastix strix and complex community of Bacteroidetes bacteria on its surface.</title>
        <authorList>
            <person name="Treitli S.C."/>
            <person name="Kolisko M."/>
            <person name="Husnik F."/>
            <person name="Keeling P."/>
            <person name="Hampl V."/>
        </authorList>
    </citation>
    <scope>NUCLEOTIDE SEQUENCE [LARGE SCALE GENOMIC DNA]</scope>
    <source>
        <strain evidence="3">ST1C</strain>
    </source>
</reference>
<accession>A0A5J4VQC8</accession>
<dbReference type="OrthoDB" id="283575at2759"/>
<feature type="transmembrane region" description="Helical" evidence="1">
    <location>
        <begin position="117"/>
        <end position="142"/>
    </location>
</feature>